<comment type="caution">
    <text evidence="1">The sequence shown here is derived from an EMBL/GenBank/DDBJ whole genome shotgun (WGS) entry which is preliminary data.</text>
</comment>
<accession>A0A5B6X3X9</accession>
<name>A0A5B6X3X9_9ROSI</name>
<dbReference type="OrthoDB" id="1166370at2759"/>
<evidence type="ECO:0000313" key="1">
    <source>
        <dbReference type="EMBL" id="KAA3487587.1"/>
    </source>
</evidence>
<gene>
    <name evidence="1" type="ORF">EPI10_031402</name>
</gene>
<dbReference type="Proteomes" id="UP000325315">
    <property type="component" value="Unassembled WGS sequence"/>
</dbReference>
<proteinExistence type="predicted"/>
<dbReference type="EMBL" id="SMMG02000001">
    <property type="protein sequence ID" value="KAA3487587.1"/>
    <property type="molecule type" value="Genomic_DNA"/>
</dbReference>
<protein>
    <submittedName>
        <fullName evidence="1">Signal transducer and activator of transcription A-like</fullName>
    </submittedName>
</protein>
<organism evidence="1 2">
    <name type="scientific">Gossypium australe</name>
    <dbReference type="NCBI Taxonomy" id="47621"/>
    <lineage>
        <taxon>Eukaryota</taxon>
        <taxon>Viridiplantae</taxon>
        <taxon>Streptophyta</taxon>
        <taxon>Embryophyta</taxon>
        <taxon>Tracheophyta</taxon>
        <taxon>Spermatophyta</taxon>
        <taxon>Magnoliopsida</taxon>
        <taxon>eudicotyledons</taxon>
        <taxon>Gunneridae</taxon>
        <taxon>Pentapetalae</taxon>
        <taxon>rosids</taxon>
        <taxon>malvids</taxon>
        <taxon>Malvales</taxon>
        <taxon>Malvaceae</taxon>
        <taxon>Malvoideae</taxon>
        <taxon>Gossypium</taxon>
    </lineage>
</organism>
<dbReference type="AlphaFoldDB" id="A0A5B6X3X9"/>
<reference evidence="2" key="1">
    <citation type="journal article" date="2019" name="Plant Biotechnol. J.">
        <title>Genome sequencing of the Australian wild diploid species Gossypium australe highlights disease resistance and delayed gland morphogenesis.</title>
        <authorList>
            <person name="Cai Y."/>
            <person name="Cai X."/>
            <person name="Wang Q."/>
            <person name="Wang P."/>
            <person name="Zhang Y."/>
            <person name="Cai C."/>
            <person name="Xu Y."/>
            <person name="Wang K."/>
            <person name="Zhou Z."/>
            <person name="Wang C."/>
            <person name="Geng S."/>
            <person name="Li B."/>
            <person name="Dong Q."/>
            <person name="Hou Y."/>
            <person name="Wang H."/>
            <person name="Ai P."/>
            <person name="Liu Z."/>
            <person name="Yi F."/>
            <person name="Sun M."/>
            <person name="An G."/>
            <person name="Cheng J."/>
            <person name="Zhang Y."/>
            <person name="Shi Q."/>
            <person name="Xie Y."/>
            <person name="Shi X."/>
            <person name="Chang Y."/>
            <person name="Huang F."/>
            <person name="Chen Y."/>
            <person name="Hong S."/>
            <person name="Mi L."/>
            <person name="Sun Q."/>
            <person name="Zhang L."/>
            <person name="Zhou B."/>
            <person name="Peng R."/>
            <person name="Zhang X."/>
            <person name="Liu F."/>
        </authorList>
    </citation>
    <scope>NUCLEOTIDE SEQUENCE [LARGE SCALE GENOMIC DNA]</scope>
    <source>
        <strain evidence="2">cv. PA1801</strain>
    </source>
</reference>
<keyword evidence="2" id="KW-1185">Reference proteome</keyword>
<evidence type="ECO:0000313" key="2">
    <source>
        <dbReference type="Proteomes" id="UP000325315"/>
    </source>
</evidence>
<sequence length="129" mass="14589">MGRPFIATGRTMIDVQKGELTMRVNDQQITFNVFNALKCADDIKECQFPLGHHNELLKSKLTVDRPGKRFDILDLSARTFNPSKLSIEEPPTLALNPLPSQLKYAYLKFKKALGWTIVDIKGINLTLCI</sequence>